<name>A0A835T3F4_9CHLO</name>
<organism evidence="2 3">
    <name type="scientific">Chlamydomonas schloesseri</name>
    <dbReference type="NCBI Taxonomy" id="2026947"/>
    <lineage>
        <taxon>Eukaryota</taxon>
        <taxon>Viridiplantae</taxon>
        <taxon>Chlorophyta</taxon>
        <taxon>core chlorophytes</taxon>
        <taxon>Chlorophyceae</taxon>
        <taxon>CS clade</taxon>
        <taxon>Chlamydomonadales</taxon>
        <taxon>Chlamydomonadaceae</taxon>
        <taxon>Chlamydomonas</taxon>
    </lineage>
</organism>
<keyword evidence="3" id="KW-1185">Reference proteome</keyword>
<evidence type="ECO:0000313" key="3">
    <source>
        <dbReference type="Proteomes" id="UP000613740"/>
    </source>
</evidence>
<sequence>MLMSPVEDGKTAIDTGNLYMDASSPTFTSPTGFPSWYDKWLAGTTSAVKVRGTPAEIGEGEGRVLEQLFDSNMSANFQSPGPRYTAVEAGALELEADSPATSYSSDLDEILARHFPDGLPADVIVEPQLGSHAPPSPVASITVSLEAWRQATALATAKPSTSNVVSLADGIAIAGGQQQEVDSAPSACNDTQADCIRVSAQNTPAALLLSGLAATAAEEAQLASSAPDETAASASVAAAAATASSISWLAAVVASAQRLALCQQNVELWLLLSRTAHVLPPMFLVAAAQAQALMLQGDMAAVEELSQQTKQALDAHIRHLRQRGDLAAASVLAMDQCVKSLVAGARDTLMACAAAAALAAASVAPGAAPCRAAGRKRLASRQRKAAVRAVAAAHEEAEEVEEPASKRRRVMVKTHAAR</sequence>
<evidence type="ECO:0000313" key="2">
    <source>
        <dbReference type="EMBL" id="KAG2433144.1"/>
    </source>
</evidence>
<feature type="region of interest" description="Disordered" evidence="1">
    <location>
        <begin position="392"/>
        <end position="418"/>
    </location>
</feature>
<dbReference type="EMBL" id="JAEHOD010000064">
    <property type="protein sequence ID" value="KAG2433144.1"/>
    <property type="molecule type" value="Genomic_DNA"/>
</dbReference>
<proteinExistence type="predicted"/>
<dbReference type="AlphaFoldDB" id="A0A835T3F4"/>
<reference evidence="2" key="1">
    <citation type="journal article" date="2020" name="bioRxiv">
        <title>Comparative genomics of Chlamydomonas.</title>
        <authorList>
            <person name="Craig R.J."/>
            <person name="Hasan A.R."/>
            <person name="Ness R.W."/>
            <person name="Keightley P.D."/>
        </authorList>
    </citation>
    <scope>NUCLEOTIDE SEQUENCE</scope>
    <source>
        <strain evidence="2">CCAP 11/173</strain>
    </source>
</reference>
<feature type="compositionally biased region" description="Basic residues" evidence="1">
    <location>
        <begin position="406"/>
        <end position="418"/>
    </location>
</feature>
<accession>A0A835T3F4</accession>
<comment type="caution">
    <text evidence="2">The sequence shown here is derived from an EMBL/GenBank/DDBJ whole genome shotgun (WGS) entry which is preliminary data.</text>
</comment>
<gene>
    <name evidence="2" type="ORF">HYH02_012845</name>
</gene>
<evidence type="ECO:0000256" key="1">
    <source>
        <dbReference type="SAM" id="MobiDB-lite"/>
    </source>
</evidence>
<dbReference type="Proteomes" id="UP000613740">
    <property type="component" value="Unassembled WGS sequence"/>
</dbReference>
<protein>
    <submittedName>
        <fullName evidence="2">Uncharacterized protein</fullName>
    </submittedName>
</protein>